<keyword evidence="1" id="KW-1133">Transmembrane helix</keyword>
<name>W9QQ88_9ROSA</name>
<dbReference type="Proteomes" id="UP000030645">
    <property type="component" value="Unassembled WGS sequence"/>
</dbReference>
<evidence type="ECO:0000256" key="1">
    <source>
        <dbReference type="SAM" id="Phobius"/>
    </source>
</evidence>
<reference evidence="3" key="1">
    <citation type="submission" date="2013-01" db="EMBL/GenBank/DDBJ databases">
        <title>Draft Genome Sequence of a Mulberry Tree, Morus notabilis C.K. Schneid.</title>
        <authorList>
            <person name="He N."/>
            <person name="Zhao S."/>
        </authorList>
    </citation>
    <scope>NUCLEOTIDE SEQUENCE</scope>
</reference>
<keyword evidence="1" id="KW-0472">Membrane</keyword>
<evidence type="ECO:0000313" key="2">
    <source>
        <dbReference type="EMBL" id="EXB50060.1"/>
    </source>
</evidence>
<feature type="transmembrane region" description="Helical" evidence="1">
    <location>
        <begin position="48"/>
        <end position="71"/>
    </location>
</feature>
<proteinExistence type="predicted"/>
<dbReference type="AlphaFoldDB" id="W9QQ88"/>
<keyword evidence="1" id="KW-0812">Transmembrane</keyword>
<evidence type="ECO:0000313" key="3">
    <source>
        <dbReference type="Proteomes" id="UP000030645"/>
    </source>
</evidence>
<keyword evidence="3" id="KW-1185">Reference proteome</keyword>
<accession>W9QQ88</accession>
<gene>
    <name evidence="2" type="ORF">L484_007362</name>
</gene>
<sequence length="138" mass="14384">MSDFRLFMCGVSALRLSGSHVSLGIILSLVTSDLGMWRVGGVFLSGRGVVAVVLMAGVHVVPLVSQLLGGFRPLGGVPPMVVHVSAFGSRQHLRVVPSRQRLLSSMTLFVPYVSALSGLDSCGGGLVNGGALHKSFLL</sequence>
<organism evidence="2 3">
    <name type="scientific">Morus notabilis</name>
    <dbReference type="NCBI Taxonomy" id="981085"/>
    <lineage>
        <taxon>Eukaryota</taxon>
        <taxon>Viridiplantae</taxon>
        <taxon>Streptophyta</taxon>
        <taxon>Embryophyta</taxon>
        <taxon>Tracheophyta</taxon>
        <taxon>Spermatophyta</taxon>
        <taxon>Magnoliopsida</taxon>
        <taxon>eudicotyledons</taxon>
        <taxon>Gunneridae</taxon>
        <taxon>Pentapetalae</taxon>
        <taxon>rosids</taxon>
        <taxon>fabids</taxon>
        <taxon>Rosales</taxon>
        <taxon>Moraceae</taxon>
        <taxon>Moreae</taxon>
        <taxon>Morus</taxon>
    </lineage>
</organism>
<protein>
    <submittedName>
        <fullName evidence="2">Uncharacterized protein</fullName>
    </submittedName>
</protein>
<dbReference type="EMBL" id="KE343976">
    <property type="protein sequence ID" value="EXB50060.1"/>
    <property type="molecule type" value="Genomic_DNA"/>
</dbReference>